<evidence type="ECO:0000256" key="1">
    <source>
        <dbReference type="SAM" id="SignalP"/>
    </source>
</evidence>
<dbReference type="InterPro" id="IPR032740">
    <property type="entry name" value="GxDLY"/>
</dbReference>
<protein>
    <submittedName>
        <fullName evidence="4">Lysophospholipase L1</fullName>
    </submittedName>
</protein>
<proteinExistence type="predicted"/>
<accession>A0A1W2CQH7</accession>
<dbReference type="Gene3D" id="2.60.120.260">
    <property type="entry name" value="Galactose-binding domain-like"/>
    <property type="match status" value="1"/>
</dbReference>
<dbReference type="GO" id="GO:0016788">
    <property type="term" value="F:hydrolase activity, acting on ester bonds"/>
    <property type="evidence" value="ECO:0007669"/>
    <property type="project" value="UniProtKB-ARBA"/>
</dbReference>
<feature type="domain" description="SGNH hydrolase-type esterase N-terminal" evidence="3">
    <location>
        <begin position="29"/>
        <end position="175"/>
    </location>
</feature>
<feature type="chain" id="PRO_5012077099" evidence="1">
    <location>
        <begin position="21"/>
        <end position="366"/>
    </location>
</feature>
<dbReference type="InterPro" id="IPR036514">
    <property type="entry name" value="SGNH_hydro_sf"/>
</dbReference>
<dbReference type="AlphaFoldDB" id="A0A1W2CQH7"/>
<dbReference type="OrthoDB" id="5624617at2"/>
<evidence type="ECO:0000259" key="3">
    <source>
        <dbReference type="Pfam" id="PF14607"/>
    </source>
</evidence>
<dbReference type="Pfam" id="PF14606">
    <property type="entry name" value="Lipase_GDSL_3"/>
    <property type="match status" value="1"/>
</dbReference>
<sequence>MKHRYLLISFVLLSTNIAFAQKETVYKTWNPEQEQTSVVAGQGWHTGIQNYYDRLPVKVESTVRKPVWSLSKNSSGLNLQFKSDASEIVVKYKVTGPVQMSHMPATGVSGVDLYAKDAKGNWIWSAGKFSFGDTIVYRFPNLKTTDSKVREYTLYLPLYNSVKWMEISVPEESTFTPGLSKQKPIVVYGTSIAQGACASRPGLAWTSIVGRKLNVPMINLAFSGNGRLEKEIVELLPEIDARLYVLDCLPNLTGAAFTNDEIKKRIEDAVTHLQLKKPGVPILLTEHDGYTDDGINLEKKKAYERVNIALRAAFAALKAKGVKNIYTLTKAEINQDIDTMVDGTHPNDIGMMRYADAYEKAIRKIK</sequence>
<feature type="domain" description="SGNH hydrolase-type esterase" evidence="2">
    <location>
        <begin position="182"/>
        <end position="363"/>
    </location>
</feature>
<dbReference type="RefSeq" id="WP_084289208.1">
    <property type="nucleotide sequence ID" value="NZ_FWYB01000004.1"/>
</dbReference>
<dbReference type="Pfam" id="PF14607">
    <property type="entry name" value="GxDLY"/>
    <property type="match status" value="1"/>
</dbReference>
<dbReference type="Proteomes" id="UP000192678">
    <property type="component" value="Unassembled WGS sequence"/>
</dbReference>
<dbReference type="EMBL" id="FWYB01000004">
    <property type="protein sequence ID" value="SMC87132.1"/>
    <property type="molecule type" value="Genomic_DNA"/>
</dbReference>
<name>A0A1W2CQH7_9SPHI</name>
<evidence type="ECO:0000313" key="4">
    <source>
        <dbReference type="EMBL" id="SMC87132.1"/>
    </source>
</evidence>
<evidence type="ECO:0000259" key="2">
    <source>
        <dbReference type="Pfam" id="PF14606"/>
    </source>
</evidence>
<dbReference type="Gene3D" id="3.40.50.1110">
    <property type="entry name" value="SGNH hydrolase"/>
    <property type="match status" value="1"/>
</dbReference>
<dbReference type="STRING" id="475255.SAMN04488101_10491"/>
<keyword evidence="5" id="KW-1185">Reference proteome</keyword>
<reference evidence="4 5" key="1">
    <citation type="submission" date="2017-04" db="EMBL/GenBank/DDBJ databases">
        <authorList>
            <person name="Afonso C.L."/>
            <person name="Miller P.J."/>
            <person name="Scott M.A."/>
            <person name="Spackman E."/>
            <person name="Goraichik I."/>
            <person name="Dimitrov K.M."/>
            <person name="Suarez D.L."/>
            <person name="Swayne D.E."/>
        </authorList>
    </citation>
    <scope>NUCLEOTIDE SEQUENCE [LARGE SCALE GENOMIC DNA]</scope>
    <source>
        <strain evidence="4 5">DSM 19625</strain>
    </source>
</reference>
<organism evidence="4 5">
    <name type="scientific">Pedobacter nyackensis</name>
    <dbReference type="NCBI Taxonomy" id="475255"/>
    <lineage>
        <taxon>Bacteria</taxon>
        <taxon>Pseudomonadati</taxon>
        <taxon>Bacteroidota</taxon>
        <taxon>Sphingobacteriia</taxon>
        <taxon>Sphingobacteriales</taxon>
        <taxon>Sphingobacteriaceae</taxon>
        <taxon>Pedobacter</taxon>
    </lineage>
</organism>
<dbReference type="InterPro" id="IPR013830">
    <property type="entry name" value="SGNH_hydro"/>
</dbReference>
<keyword evidence="1" id="KW-0732">Signal</keyword>
<evidence type="ECO:0000313" key="5">
    <source>
        <dbReference type="Proteomes" id="UP000192678"/>
    </source>
</evidence>
<gene>
    <name evidence="4" type="ORF">SAMN04488101_10491</name>
</gene>
<feature type="signal peptide" evidence="1">
    <location>
        <begin position="1"/>
        <end position="20"/>
    </location>
</feature>
<dbReference type="SUPFAM" id="SSF52266">
    <property type="entry name" value="SGNH hydrolase"/>
    <property type="match status" value="1"/>
</dbReference>